<evidence type="ECO:0000256" key="7">
    <source>
        <dbReference type="ARBA" id="ARBA00023295"/>
    </source>
</evidence>
<evidence type="ECO:0000256" key="11">
    <source>
        <dbReference type="PIRSR" id="PIRSR601088-4"/>
    </source>
</evidence>
<dbReference type="FunFam" id="3.40.50.720:FF:000163">
    <property type="entry name" value="6-phospho-beta-glucosidase"/>
    <property type="match status" value="1"/>
</dbReference>
<evidence type="ECO:0000256" key="3">
    <source>
        <dbReference type="ARBA" id="ARBA00022801"/>
    </source>
</evidence>
<dbReference type="SUPFAM" id="SSF56327">
    <property type="entry name" value="LDH C-terminal domain-like"/>
    <property type="match status" value="1"/>
</dbReference>
<dbReference type="GO" id="GO:0005975">
    <property type="term" value="P:carbohydrate metabolic process"/>
    <property type="evidence" value="ECO:0007669"/>
    <property type="project" value="InterPro"/>
</dbReference>
<dbReference type="CDD" id="cd05296">
    <property type="entry name" value="GH4_P_beta_glucosidase"/>
    <property type="match status" value="1"/>
</dbReference>
<evidence type="ECO:0000256" key="6">
    <source>
        <dbReference type="ARBA" id="ARBA00023277"/>
    </source>
</evidence>
<dbReference type="InterPro" id="IPR022616">
    <property type="entry name" value="Glyco_hydro_4_C"/>
</dbReference>
<comment type="caution">
    <text evidence="14">The sequence shown here is derived from an EMBL/GenBank/DDBJ whole genome shotgun (WGS) entry which is preliminary data.</text>
</comment>
<feature type="binding site" evidence="9">
    <location>
        <position position="150"/>
    </location>
    <ligand>
        <name>substrate</name>
    </ligand>
</feature>
<feature type="domain" description="Glycosyl hydrolase family 4 C-terminal" evidence="13">
    <location>
        <begin position="197"/>
        <end position="412"/>
    </location>
</feature>
<keyword evidence="3 12" id="KW-0378">Hydrolase</keyword>
<evidence type="ECO:0000256" key="8">
    <source>
        <dbReference type="ARBA" id="ARBA00066487"/>
    </source>
</evidence>
<evidence type="ECO:0000256" key="9">
    <source>
        <dbReference type="PIRSR" id="PIRSR601088-2"/>
    </source>
</evidence>
<evidence type="ECO:0000256" key="1">
    <source>
        <dbReference type="ARBA" id="ARBA00010141"/>
    </source>
</evidence>
<feature type="binding site" evidence="10">
    <location>
        <position position="172"/>
    </location>
    <ligand>
        <name>Mn(2+)</name>
        <dbReference type="ChEBI" id="CHEBI:29035"/>
    </ligand>
</feature>
<evidence type="ECO:0000256" key="10">
    <source>
        <dbReference type="PIRSR" id="PIRSR601088-3"/>
    </source>
</evidence>
<evidence type="ECO:0000256" key="5">
    <source>
        <dbReference type="ARBA" id="ARBA00023211"/>
    </source>
</evidence>
<dbReference type="EMBL" id="LNQL01000007">
    <property type="protein sequence ID" value="KSU47656.1"/>
    <property type="molecule type" value="Genomic_DNA"/>
</dbReference>
<dbReference type="SUPFAM" id="SSF51735">
    <property type="entry name" value="NAD(P)-binding Rossmann-fold domains"/>
    <property type="match status" value="1"/>
</dbReference>
<gene>
    <name evidence="14" type="ORF">AS033_15490</name>
</gene>
<proteinExistence type="inferred from homology"/>
<dbReference type="Pfam" id="PF11975">
    <property type="entry name" value="Glyco_hydro_4C"/>
    <property type="match status" value="1"/>
</dbReference>
<keyword evidence="6" id="KW-0119">Carbohydrate metabolism</keyword>
<dbReference type="PROSITE" id="PS01324">
    <property type="entry name" value="GLYCOSYL_HYDROL_F4"/>
    <property type="match status" value="1"/>
</dbReference>
<sequence length="442" mass="48974">MSEGLKIVTIGGGSSYTPELVEGFIKRYEELPVKELWLVDIEEGKGKLEIVGNLAKRMIEKAGLSIEIHLTLDRKAALKDADFVTTQFRVGLLEARSKDERIPLSHGVLGQETNGPGGLLKGLRTIPVILDIVKDIQEQCPDAWLINFTNPAGMVTEAVLRYTTHKKVVGLCNVPIGIEMGVAKLLGVDPSRIRIDFAGLNHMVYGLDVYLDGTSVKKHVIELLTSPENNSFVKNVEGQGWEPEFIRSLNVLTCPYHLYYYKKDEMLQKELKNFKEGTTRAEVVKKLEEELFELYKDPNLTTKPLQLEERGGAYYSDAAVRLIASIYNDKRDIQPVNTINNGAIASIPNDSAVEVSCIITKEGPKPIINGDLPVAVRGLVQQIKSFERIGAEAAVTGNYDTALLAMTINPLVPSDKVAKVILDEMLEAHKEHLPQFEQTVQA</sequence>
<keyword evidence="4 12" id="KW-0520">NAD</keyword>
<dbReference type="GO" id="GO:0046872">
    <property type="term" value="F:metal ion binding"/>
    <property type="evidence" value="ECO:0007669"/>
    <property type="project" value="UniProtKB-KW"/>
</dbReference>
<dbReference type="EC" id="3.2.1.86" evidence="8"/>
<comment type="cofactor">
    <cofactor evidence="12">
        <name>NAD(+)</name>
        <dbReference type="ChEBI" id="CHEBI:57540"/>
    </cofactor>
    <text evidence="12">Binds 1 NAD(+) per subunit.</text>
</comment>
<dbReference type="InterPro" id="IPR001088">
    <property type="entry name" value="Glyco_hydro_4"/>
</dbReference>
<keyword evidence="10" id="KW-0170">Cobalt</keyword>
<dbReference type="InterPro" id="IPR015955">
    <property type="entry name" value="Lactate_DH/Glyco_Ohase_4_C"/>
</dbReference>
<dbReference type="Gene3D" id="3.90.110.10">
    <property type="entry name" value="Lactate dehydrogenase/glycoside hydrolase, family 4, C-terminal"/>
    <property type="match status" value="1"/>
</dbReference>
<dbReference type="GO" id="GO:0016616">
    <property type="term" value="F:oxidoreductase activity, acting on the CH-OH group of donors, NAD or NADP as acceptor"/>
    <property type="evidence" value="ECO:0007669"/>
    <property type="project" value="InterPro"/>
</dbReference>
<name>A0A0V8GBK1_9BACL</name>
<dbReference type="PANTHER" id="PTHR32092:SF5">
    <property type="entry name" value="6-PHOSPHO-BETA-GLUCOSIDASE"/>
    <property type="match status" value="1"/>
</dbReference>
<comment type="similarity">
    <text evidence="1 12">Belongs to the glycosyl hydrolase 4 family.</text>
</comment>
<dbReference type="InterPro" id="IPR019802">
    <property type="entry name" value="GlycHydrolase_4_CS"/>
</dbReference>
<dbReference type="PANTHER" id="PTHR32092">
    <property type="entry name" value="6-PHOSPHO-BETA-GLUCOSIDASE-RELATED"/>
    <property type="match status" value="1"/>
</dbReference>
<feature type="binding site" evidence="10">
    <location>
        <position position="202"/>
    </location>
    <ligand>
        <name>Mn(2+)</name>
        <dbReference type="ChEBI" id="CHEBI:29035"/>
    </ligand>
</feature>
<organism evidence="14 15">
    <name type="scientific">Exiguobacterium indicum</name>
    <dbReference type="NCBI Taxonomy" id="296995"/>
    <lineage>
        <taxon>Bacteria</taxon>
        <taxon>Bacillati</taxon>
        <taxon>Bacillota</taxon>
        <taxon>Bacilli</taxon>
        <taxon>Bacillales</taxon>
        <taxon>Bacillales Family XII. Incertae Sedis</taxon>
        <taxon>Exiguobacterium</taxon>
    </lineage>
</organism>
<evidence type="ECO:0000256" key="12">
    <source>
        <dbReference type="RuleBase" id="RU361152"/>
    </source>
</evidence>
<dbReference type="InterPro" id="IPR036291">
    <property type="entry name" value="NAD(P)-bd_dom_sf"/>
</dbReference>
<dbReference type="GO" id="GO:0008706">
    <property type="term" value="F:6-phospho-beta-glucosidase activity"/>
    <property type="evidence" value="ECO:0007669"/>
    <property type="project" value="UniProtKB-EC"/>
</dbReference>
<reference evidence="14 15" key="1">
    <citation type="journal article" date="2015" name="Int. J. Syst. Evol. Microbiol.">
        <title>Exiguobacterium enclense sp. nov., isolated from sediment.</title>
        <authorList>
            <person name="Dastager S.G."/>
            <person name="Mawlankar R."/>
            <person name="Sonalkar V.V."/>
            <person name="Thorat M.N."/>
            <person name="Mual P."/>
            <person name="Verma A."/>
            <person name="Krishnamurthi S."/>
            <person name="Tang S.K."/>
            <person name="Li W.J."/>
        </authorList>
    </citation>
    <scope>NUCLEOTIDE SEQUENCE [LARGE SCALE GENOMIC DNA]</scope>
    <source>
        <strain evidence="14 15">NIO-1109</strain>
    </source>
</reference>
<dbReference type="Pfam" id="PF02056">
    <property type="entry name" value="Glyco_hydro_4"/>
    <property type="match status" value="1"/>
</dbReference>
<keyword evidence="2 10" id="KW-0479">Metal-binding</keyword>
<evidence type="ECO:0000259" key="13">
    <source>
        <dbReference type="Pfam" id="PF11975"/>
    </source>
</evidence>
<dbReference type="OrthoDB" id="9808275at2"/>
<keyword evidence="7 12" id="KW-0326">Glycosidase</keyword>
<protein>
    <recommendedName>
        <fullName evidence="8">6-phospho-beta-glucosidase</fullName>
        <ecNumber evidence="8">3.2.1.86</ecNumber>
    </recommendedName>
</protein>
<keyword evidence="5 10" id="KW-0464">Manganese</keyword>
<keyword evidence="10" id="KW-0533">Nickel</keyword>
<evidence type="ECO:0000313" key="15">
    <source>
        <dbReference type="Proteomes" id="UP000053797"/>
    </source>
</evidence>
<evidence type="ECO:0000256" key="2">
    <source>
        <dbReference type="ARBA" id="ARBA00022723"/>
    </source>
</evidence>
<dbReference type="AlphaFoldDB" id="A0A0V8GBK1"/>
<evidence type="ECO:0000256" key="4">
    <source>
        <dbReference type="ARBA" id="ARBA00023027"/>
    </source>
</evidence>
<feature type="site" description="Increases basicity of active site Tyr" evidence="11">
    <location>
        <position position="112"/>
    </location>
</feature>
<dbReference type="Proteomes" id="UP000053797">
    <property type="component" value="Unassembled WGS sequence"/>
</dbReference>
<dbReference type="RefSeq" id="WP_058266016.1">
    <property type="nucleotide sequence ID" value="NZ_FMYN01000007.1"/>
</dbReference>
<feature type="binding site" evidence="9">
    <location>
        <position position="96"/>
    </location>
    <ligand>
        <name>substrate</name>
    </ligand>
</feature>
<accession>A0A0V8GBK1</accession>
<dbReference type="Gene3D" id="3.40.50.720">
    <property type="entry name" value="NAD(P)-binding Rossmann-like Domain"/>
    <property type="match status" value="1"/>
</dbReference>
<keyword evidence="10" id="KW-0408">Iron</keyword>
<dbReference type="PRINTS" id="PR00732">
    <property type="entry name" value="GLHYDRLASE4"/>
</dbReference>
<evidence type="ECO:0000313" key="14">
    <source>
        <dbReference type="EMBL" id="KSU47656.1"/>
    </source>
</evidence>